<dbReference type="SUPFAM" id="SSF55136">
    <property type="entry name" value="Probable bacterial effector-binding domain"/>
    <property type="match status" value="1"/>
</dbReference>
<evidence type="ECO:0000313" key="4">
    <source>
        <dbReference type="Proteomes" id="UP000263900"/>
    </source>
</evidence>
<feature type="chain" id="PRO_5017823694" evidence="1">
    <location>
        <begin position="20"/>
        <end position="196"/>
    </location>
</feature>
<dbReference type="KEGG" id="pseg:D3H65_08685"/>
<feature type="domain" description="AraC effector-binding" evidence="2">
    <location>
        <begin position="46"/>
        <end position="196"/>
    </location>
</feature>
<dbReference type="Proteomes" id="UP000263900">
    <property type="component" value="Chromosome"/>
</dbReference>
<reference evidence="3 4" key="1">
    <citation type="submission" date="2018-09" db="EMBL/GenBank/DDBJ databases">
        <title>Genome sequencing of strain 6GH32-13.</title>
        <authorList>
            <person name="Weon H.-Y."/>
            <person name="Heo J."/>
            <person name="Kwon S.-W."/>
        </authorList>
    </citation>
    <scope>NUCLEOTIDE SEQUENCE [LARGE SCALE GENOMIC DNA]</scope>
    <source>
        <strain evidence="3 4">5GH32-13</strain>
    </source>
</reference>
<gene>
    <name evidence="3" type="ORF">D3H65_08685</name>
</gene>
<dbReference type="EMBL" id="CP032157">
    <property type="protein sequence ID" value="AXY74053.1"/>
    <property type="molecule type" value="Genomic_DNA"/>
</dbReference>
<dbReference type="AlphaFoldDB" id="A0A3B7ML98"/>
<evidence type="ECO:0000313" key="3">
    <source>
        <dbReference type="EMBL" id="AXY74053.1"/>
    </source>
</evidence>
<protein>
    <submittedName>
        <fullName evidence="3">GyrI-like domain-containing protein</fullName>
    </submittedName>
</protein>
<evidence type="ECO:0000259" key="2">
    <source>
        <dbReference type="SMART" id="SM00871"/>
    </source>
</evidence>
<organism evidence="3 4">
    <name type="scientific">Paraflavitalea soli</name>
    <dbReference type="NCBI Taxonomy" id="2315862"/>
    <lineage>
        <taxon>Bacteria</taxon>
        <taxon>Pseudomonadati</taxon>
        <taxon>Bacteroidota</taxon>
        <taxon>Chitinophagia</taxon>
        <taxon>Chitinophagales</taxon>
        <taxon>Chitinophagaceae</taxon>
        <taxon>Paraflavitalea</taxon>
    </lineage>
</organism>
<dbReference type="Gene3D" id="3.20.80.10">
    <property type="entry name" value="Regulatory factor, effector binding domain"/>
    <property type="match status" value="1"/>
</dbReference>
<keyword evidence="1" id="KW-0732">Signal</keyword>
<feature type="signal peptide" evidence="1">
    <location>
        <begin position="1"/>
        <end position="19"/>
    </location>
</feature>
<dbReference type="InterPro" id="IPR029442">
    <property type="entry name" value="GyrI-like"/>
</dbReference>
<dbReference type="OrthoDB" id="9807923at2"/>
<accession>A0A3B7ML98</accession>
<dbReference type="PROSITE" id="PS51257">
    <property type="entry name" value="PROKAR_LIPOPROTEIN"/>
    <property type="match status" value="1"/>
</dbReference>
<keyword evidence="4" id="KW-1185">Reference proteome</keyword>
<sequence>MKYRWHLSVTVLSLLAAVAGCSRNTTHGLGLDVMRGSKDTARHPSARIERTVLPPMKIVSITFEVERVEDIGMFLNAAYIDLCAFINKHRLPSNRTMAFYYTYISPFVAEAAIEVDSIPPVLDSTVHTRVLEGGEALVVHYKGPYENAALAYHAMNKWLIDNHKEPRGMPFEVYLNDPITIKDKNKLLTDIYQFIQ</sequence>
<dbReference type="InterPro" id="IPR011256">
    <property type="entry name" value="Reg_factor_effector_dom_sf"/>
</dbReference>
<dbReference type="SMART" id="SM00871">
    <property type="entry name" value="AraC_E_bind"/>
    <property type="match status" value="1"/>
</dbReference>
<evidence type="ECO:0000256" key="1">
    <source>
        <dbReference type="SAM" id="SignalP"/>
    </source>
</evidence>
<dbReference type="RefSeq" id="WP_119049940.1">
    <property type="nucleotide sequence ID" value="NZ_CP032157.1"/>
</dbReference>
<dbReference type="InterPro" id="IPR010499">
    <property type="entry name" value="AraC_E-bd"/>
</dbReference>
<dbReference type="Pfam" id="PF06445">
    <property type="entry name" value="GyrI-like"/>
    <property type="match status" value="1"/>
</dbReference>
<proteinExistence type="predicted"/>
<name>A0A3B7ML98_9BACT</name>